<sequence length="151" mass="17064">MVEMVVEKEVVDDNTTLDLTTFDVFDNLESRDLVTNLVMSESIPSPDNVIETVVEEGGVDDNTIPEPTIFENFEQFESKDLVMSESIPSPDNASRSLLVPIHLLDDDQEDDNDDVVFENEKHNFPATHDLLMSVKLGEINTIDEEFRELCS</sequence>
<dbReference type="EMBL" id="CM042011">
    <property type="protein sequence ID" value="KAI3766102.1"/>
    <property type="molecule type" value="Genomic_DNA"/>
</dbReference>
<evidence type="ECO:0000313" key="2">
    <source>
        <dbReference type="Proteomes" id="UP001055811"/>
    </source>
</evidence>
<dbReference type="Proteomes" id="UP001055811">
    <property type="component" value="Linkage Group LG03"/>
</dbReference>
<name>A0ACB9F4Q3_CICIN</name>
<accession>A0ACB9F4Q3</accession>
<reference evidence="2" key="1">
    <citation type="journal article" date="2022" name="Mol. Ecol. Resour.">
        <title>The genomes of chicory, endive, great burdock and yacon provide insights into Asteraceae palaeo-polyploidization history and plant inulin production.</title>
        <authorList>
            <person name="Fan W."/>
            <person name="Wang S."/>
            <person name="Wang H."/>
            <person name="Wang A."/>
            <person name="Jiang F."/>
            <person name="Liu H."/>
            <person name="Zhao H."/>
            <person name="Xu D."/>
            <person name="Zhang Y."/>
        </authorList>
    </citation>
    <scope>NUCLEOTIDE SEQUENCE [LARGE SCALE GENOMIC DNA]</scope>
    <source>
        <strain evidence="2">cv. Punajuju</strain>
    </source>
</reference>
<protein>
    <submittedName>
        <fullName evidence="1">Uncharacterized protein</fullName>
    </submittedName>
</protein>
<organism evidence="1 2">
    <name type="scientific">Cichorium intybus</name>
    <name type="common">Chicory</name>
    <dbReference type="NCBI Taxonomy" id="13427"/>
    <lineage>
        <taxon>Eukaryota</taxon>
        <taxon>Viridiplantae</taxon>
        <taxon>Streptophyta</taxon>
        <taxon>Embryophyta</taxon>
        <taxon>Tracheophyta</taxon>
        <taxon>Spermatophyta</taxon>
        <taxon>Magnoliopsida</taxon>
        <taxon>eudicotyledons</taxon>
        <taxon>Gunneridae</taxon>
        <taxon>Pentapetalae</taxon>
        <taxon>asterids</taxon>
        <taxon>campanulids</taxon>
        <taxon>Asterales</taxon>
        <taxon>Asteraceae</taxon>
        <taxon>Cichorioideae</taxon>
        <taxon>Cichorieae</taxon>
        <taxon>Cichoriinae</taxon>
        <taxon>Cichorium</taxon>
    </lineage>
</organism>
<evidence type="ECO:0000313" key="1">
    <source>
        <dbReference type="EMBL" id="KAI3766102.1"/>
    </source>
</evidence>
<keyword evidence="2" id="KW-1185">Reference proteome</keyword>
<proteinExistence type="predicted"/>
<reference evidence="1 2" key="2">
    <citation type="journal article" date="2022" name="Mol. Ecol. Resour.">
        <title>The genomes of chicory, endive, great burdock and yacon provide insights into Asteraceae paleo-polyploidization history and plant inulin production.</title>
        <authorList>
            <person name="Fan W."/>
            <person name="Wang S."/>
            <person name="Wang H."/>
            <person name="Wang A."/>
            <person name="Jiang F."/>
            <person name="Liu H."/>
            <person name="Zhao H."/>
            <person name="Xu D."/>
            <person name="Zhang Y."/>
        </authorList>
    </citation>
    <scope>NUCLEOTIDE SEQUENCE [LARGE SCALE GENOMIC DNA]</scope>
    <source>
        <strain evidence="2">cv. Punajuju</strain>
        <tissue evidence="1">Leaves</tissue>
    </source>
</reference>
<gene>
    <name evidence="1" type="ORF">L2E82_16152</name>
</gene>
<comment type="caution">
    <text evidence="1">The sequence shown here is derived from an EMBL/GenBank/DDBJ whole genome shotgun (WGS) entry which is preliminary data.</text>
</comment>